<gene>
    <name evidence="4" type="ORF">KSL82_07300</name>
</gene>
<protein>
    <submittedName>
        <fullName evidence="4">DnaD domain protein</fullName>
    </submittedName>
</protein>
<evidence type="ECO:0000313" key="4">
    <source>
        <dbReference type="EMBL" id="MBU9695694.1"/>
    </source>
</evidence>
<evidence type="ECO:0000256" key="2">
    <source>
        <dbReference type="SAM" id="MobiDB-lite"/>
    </source>
</evidence>
<dbReference type="EMBL" id="JAHPJJ010000017">
    <property type="protein sequence ID" value="MBU9695694.1"/>
    <property type="molecule type" value="Genomic_DNA"/>
</dbReference>
<keyword evidence="5" id="KW-1185">Reference proteome</keyword>
<name>A0ABS6IVZ8_9LACO</name>
<feature type="domain" description="DnaB/C C-terminal" evidence="3">
    <location>
        <begin position="180"/>
        <end position="229"/>
    </location>
</feature>
<comment type="similarity">
    <text evidence="1">Belongs to the DnaB/DnaD family.</text>
</comment>
<organism evidence="4 5">
    <name type="scientific">Limosilactobacillus portuensis</name>
    <dbReference type="NCBI Taxonomy" id="2742601"/>
    <lineage>
        <taxon>Bacteria</taxon>
        <taxon>Bacillati</taxon>
        <taxon>Bacillota</taxon>
        <taxon>Bacilli</taxon>
        <taxon>Lactobacillales</taxon>
        <taxon>Lactobacillaceae</taxon>
        <taxon>Limosilactobacillus</taxon>
    </lineage>
</organism>
<dbReference type="RefSeq" id="WP_216972363.1">
    <property type="nucleotide sequence ID" value="NZ_CP117296.1"/>
</dbReference>
<evidence type="ECO:0000259" key="3">
    <source>
        <dbReference type="Pfam" id="PF07261"/>
    </source>
</evidence>
<reference evidence="4 5" key="1">
    <citation type="submission" date="2021-06" db="EMBL/GenBank/DDBJ databases">
        <title>Limosilactobacillus angelus sp. nov., isolated from the human vagina.</title>
        <authorList>
            <person name="Chen Y.-S."/>
        </authorList>
    </citation>
    <scope>NUCLEOTIDE SEQUENCE [LARGE SCALE GENOMIC DNA]</scope>
    <source>
        <strain evidence="4 5">P5L02</strain>
    </source>
</reference>
<feature type="compositionally biased region" description="Basic and acidic residues" evidence="2">
    <location>
        <begin position="254"/>
        <end position="267"/>
    </location>
</feature>
<accession>A0ABS6IVZ8</accession>
<feature type="compositionally biased region" description="Basic residues" evidence="2">
    <location>
        <begin position="235"/>
        <end position="253"/>
    </location>
</feature>
<evidence type="ECO:0000256" key="1">
    <source>
        <dbReference type="ARBA" id="ARBA00093462"/>
    </source>
</evidence>
<evidence type="ECO:0000313" key="5">
    <source>
        <dbReference type="Proteomes" id="UP001196248"/>
    </source>
</evidence>
<proteinExistence type="inferred from homology"/>
<comment type="caution">
    <text evidence="4">The sequence shown here is derived from an EMBL/GenBank/DDBJ whole genome shotgun (WGS) entry which is preliminary data.</text>
</comment>
<dbReference type="Pfam" id="PF07261">
    <property type="entry name" value="DnaB_2"/>
    <property type="match status" value="1"/>
</dbReference>
<sequence>MKAAWLYDEHPILIDKKLASVIGLNESIVLQQLNYWLHGKSAKQINDRLWIYNTYDNWQKDNFPFWSKSTVRRALDSCIKKGLIITGNFNKAGFDNTKWYSIDIGKLDQVMSSASVQNEQTVCSKRTDGSAQNEQANTRYYTDITPDKNDDDHPTEDAFNLAQLAGINVNSGLNLPVFTDYINRLGNELVCYAIKRTNDVAQHPSWSYLKTVLKSLEDNHVKTVKQAEKLSKKYGQNRKSGKSSPRKTGKKPQYHFETRKAPEGMSRDEFFAKELAEIEAEDKAKENGDDN</sequence>
<feature type="region of interest" description="Disordered" evidence="2">
    <location>
        <begin position="227"/>
        <end position="267"/>
    </location>
</feature>
<dbReference type="Proteomes" id="UP001196248">
    <property type="component" value="Unassembled WGS sequence"/>
</dbReference>
<dbReference type="InterPro" id="IPR006343">
    <property type="entry name" value="DnaB/C_C"/>
</dbReference>